<evidence type="ECO:0000256" key="10">
    <source>
        <dbReference type="PROSITE-ProRule" id="PRU00352"/>
    </source>
</evidence>
<dbReference type="FunFam" id="3.30.1680.10:FF:000006">
    <property type="entry name" value="Macrophage-stimulating 1 receptor b"/>
    <property type="match status" value="1"/>
</dbReference>
<dbReference type="InterPro" id="IPR031148">
    <property type="entry name" value="Plexin"/>
</dbReference>
<dbReference type="Pfam" id="PF01403">
    <property type="entry name" value="Sema"/>
    <property type="match status" value="1"/>
</dbReference>
<dbReference type="InterPro" id="IPR002165">
    <property type="entry name" value="Plexin_repeat"/>
</dbReference>
<feature type="domain" description="Sema" evidence="11">
    <location>
        <begin position="31"/>
        <end position="504"/>
    </location>
</feature>
<keyword evidence="5" id="KW-0677">Repeat</keyword>
<dbReference type="SMART" id="SM00423">
    <property type="entry name" value="PSI"/>
    <property type="match status" value="1"/>
</dbReference>
<dbReference type="SMART" id="SM00429">
    <property type="entry name" value="IPT"/>
    <property type="match status" value="4"/>
</dbReference>
<proteinExistence type="inferred from homology"/>
<comment type="caution">
    <text evidence="10">Lacks conserved residue(s) required for the propagation of feature annotation.</text>
</comment>
<dbReference type="GO" id="GO:0007411">
    <property type="term" value="P:axon guidance"/>
    <property type="evidence" value="ECO:0007669"/>
    <property type="project" value="UniProtKB-ARBA"/>
</dbReference>
<dbReference type="GeneTree" id="ENSGT00940000158022"/>
<reference evidence="12" key="4">
    <citation type="submission" date="2025-08" db="UniProtKB">
        <authorList>
            <consortium name="Ensembl"/>
        </authorList>
    </citation>
    <scope>IDENTIFICATION</scope>
</reference>
<evidence type="ECO:0000256" key="4">
    <source>
        <dbReference type="ARBA" id="ARBA00022729"/>
    </source>
</evidence>
<reference evidence="12" key="5">
    <citation type="submission" date="2025-09" db="UniProtKB">
        <authorList>
            <consortium name="Ensembl"/>
        </authorList>
    </citation>
    <scope>IDENTIFICATION</scope>
</reference>
<dbReference type="GO" id="GO:0002116">
    <property type="term" value="C:semaphorin receptor complex"/>
    <property type="evidence" value="ECO:0007669"/>
    <property type="project" value="TreeGrafter"/>
</dbReference>
<dbReference type="InterPro" id="IPR002909">
    <property type="entry name" value="IPT_dom"/>
</dbReference>
<dbReference type="Gene3D" id="2.130.10.10">
    <property type="entry name" value="YVTN repeat-like/Quinoprotein amine dehydrogenase"/>
    <property type="match status" value="1"/>
</dbReference>
<dbReference type="InterPro" id="IPR014756">
    <property type="entry name" value="Ig_E-set"/>
</dbReference>
<dbReference type="Gene3D" id="2.60.40.10">
    <property type="entry name" value="Immunoglobulins"/>
    <property type="match status" value="3"/>
</dbReference>
<evidence type="ECO:0000256" key="5">
    <source>
        <dbReference type="ARBA" id="ARBA00022737"/>
    </source>
</evidence>
<evidence type="ECO:0000313" key="13">
    <source>
        <dbReference type="Proteomes" id="UP000314983"/>
    </source>
</evidence>
<dbReference type="PROSITE" id="PS51004">
    <property type="entry name" value="SEMA"/>
    <property type="match status" value="1"/>
</dbReference>
<sequence length="929" mass="102356">ARAPAVLTLTGITGIVVTLSTLWWEVKGQCKGPRDISKLNLSVTYDLPHFVSDTPVQKLLVFNGSVYVGATNKLTALSEDLKKTHEYKTGPVHEGPRCSACEGCRDQPPNANNTSMALLMETYYDPELFSCGTVGNGVCSRHLLEDGELDVEVNCLGSHNKDGSRYVAGPAGTQIVNVEVGGVVRFFVANSEPLNPSLPSSSRLHHTISIRKMWETQDRFEFVSEHSYMDLTPGLRGNYPLHYIYSFQSGAYVYFLTVQREGGTSKAFHTRIVRMCSSDLELLHYVEMPFECIYSEKGRRKRSTQVVFNILQAAHVAKAGNDLRRDMDLKEEDDVLFAAFARSKPDSPEPTASSTVCVISVSEINSFFKDFIQKGHTKPLYHFTGSEEKPYNQTSFGCGKHEKGYRLEVTRTRPPEDWFSGRFRNVLLTSISAMPIQDHTVATLGTADGRVIQVVVSRFGNTDPHVDFLLDTRPVSSEVAVLSPERPDASLLLITGNKVSKVPVIGPGCEHLWNCSTCLLAPAFMGCGWCRNRNLCTRSPQCAASHWSQDSCPLLITEVFPAAAPLKGHTSITICGKNFGFSKKDRFDGKKTVEFSTYCIYTELYVQVCQVMITSFSSWPGDCSYIILHMQNPVIKGIFPEFGPKSGGTRLTIRGSYLNSGSSRKVTIGGATCVVQSESADMLTCQTPSQDSPSQHKVQLHMDGVIREAPANYTYNEDPLIHSVQPTRSFISGGSTVTAAGVYLHSAKQPQMVLSGPTCTQGEDKLAIVCITPSLKGLNIQPPVATKMKFMLDGFSTRQYDLTYVEDPKFEEFQKPTLTPRGSKSVLEIKVPRVDVEAVKGEVLRVSNRSCESVTLVGNTLECTVPSELHTATNELEVSGHIFSSALLWIMLDNINPLSGILLLFYEPEPNTDKLPYISSPATASSEKH</sequence>
<dbReference type="Pfam" id="PF01437">
    <property type="entry name" value="PSI"/>
    <property type="match status" value="1"/>
</dbReference>
<comment type="subcellular location">
    <subcellularLocation>
        <location evidence="1">Membrane</location>
        <topology evidence="1">Single-pass membrane protein</topology>
    </subcellularLocation>
</comment>
<dbReference type="InterPro" id="IPR036352">
    <property type="entry name" value="Semap_dom_sf"/>
</dbReference>
<dbReference type="InterPro" id="IPR016201">
    <property type="entry name" value="PSI"/>
</dbReference>
<dbReference type="GO" id="GO:0005886">
    <property type="term" value="C:plasma membrane"/>
    <property type="evidence" value="ECO:0007669"/>
    <property type="project" value="TreeGrafter"/>
</dbReference>
<accession>A0A4W4DPJ4</accession>
<dbReference type="AlphaFoldDB" id="A0A4W4DPJ4"/>
<dbReference type="SUPFAM" id="SSF81296">
    <property type="entry name" value="E set domains"/>
    <property type="match status" value="2"/>
</dbReference>
<keyword evidence="7" id="KW-0472">Membrane</keyword>
<reference evidence="13" key="1">
    <citation type="journal article" date="2014" name="Science">
        <title>Nonhuman genetics. Genomic basis for the convergent evolution of electric organs.</title>
        <authorList>
            <person name="Gallant J.R."/>
            <person name="Traeger L.L."/>
            <person name="Volkening J.D."/>
            <person name="Moffett H."/>
            <person name="Chen P.H."/>
            <person name="Novina C.D."/>
            <person name="Phillips G.N.Jr."/>
            <person name="Anand R."/>
            <person name="Wells G.B."/>
            <person name="Pinch M."/>
            <person name="Guth R."/>
            <person name="Unguez G.A."/>
            <person name="Albert J.S."/>
            <person name="Zakon H.H."/>
            <person name="Samanta M.P."/>
            <person name="Sussman M.R."/>
        </authorList>
    </citation>
    <scope>NUCLEOTIDE SEQUENCE [LARGE SCALE GENOMIC DNA]</scope>
</reference>
<gene>
    <name evidence="12" type="primary">MET</name>
</gene>
<keyword evidence="4" id="KW-0732">Signal</keyword>
<dbReference type="FunFam" id="2.60.40.10:FF:000213">
    <property type="entry name" value="Hepatocyte growth factor receptor"/>
    <property type="match status" value="1"/>
</dbReference>
<keyword evidence="3" id="KW-0812">Transmembrane</keyword>
<evidence type="ECO:0000259" key="11">
    <source>
        <dbReference type="PROSITE" id="PS51004"/>
    </source>
</evidence>
<name>A0A4W4DPJ4_ELEEL</name>
<keyword evidence="8" id="KW-1015">Disulfide bond</keyword>
<dbReference type="InterPro" id="IPR015943">
    <property type="entry name" value="WD40/YVTN_repeat-like_dom_sf"/>
</dbReference>
<dbReference type="SUPFAM" id="SSF103575">
    <property type="entry name" value="Plexin repeat"/>
    <property type="match status" value="1"/>
</dbReference>
<dbReference type="SMART" id="SM00630">
    <property type="entry name" value="Sema"/>
    <property type="match status" value="1"/>
</dbReference>
<evidence type="ECO:0000256" key="9">
    <source>
        <dbReference type="ARBA" id="ARBA00023180"/>
    </source>
</evidence>
<dbReference type="GO" id="GO:0017154">
    <property type="term" value="F:semaphorin receptor activity"/>
    <property type="evidence" value="ECO:0007669"/>
    <property type="project" value="InterPro"/>
</dbReference>
<protein>
    <recommendedName>
        <fullName evidence="11">Sema domain-containing protein</fullName>
    </recommendedName>
</protein>
<keyword evidence="6" id="KW-1133">Transmembrane helix</keyword>
<organism evidence="12 13">
    <name type="scientific">Electrophorus electricus</name>
    <name type="common">Electric eel</name>
    <name type="synonym">Gymnotus electricus</name>
    <dbReference type="NCBI Taxonomy" id="8005"/>
    <lineage>
        <taxon>Eukaryota</taxon>
        <taxon>Metazoa</taxon>
        <taxon>Chordata</taxon>
        <taxon>Craniata</taxon>
        <taxon>Vertebrata</taxon>
        <taxon>Euteleostomi</taxon>
        <taxon>Actinopterygii</taxon>
        <taxon>Neopterygii</taxon>
        <taxon>Teleostei</taxon>
        <taxon>Ostariophysi</taxon>
        <taxon>Gymnotiformes</taxon>
        <taxon>Gymnotoidei</taxon>
        <taxon>Gymnotidae</taxon>
        <taxon>Electrophorus</taxon>
    </lineage>
</organism>
<evidence type="ECO:0000256" key="6">
    <source>
        <dbReference type="ARBA" id="ARBA00022989"/>
    </source>
</evidence>
<keyword evidence="9" id="KW-0325">Glycoprotein</keyword>
<dbReference type="Proteomes" id="UP000314983">
    <property type="component" value="Chromosome 12"/>
</dbReference>
<reference evidence="13" key="2">
    <citation type="journal article" date="2017" name="Sci. Adv.">
        <title>A tail of two voltages: Proteomic comparison of the three electric organs of the electric eel.</title>
        <authorList>
            <person name="Traeger L.L."/>
            <person name="Sabat G."/>
            <person name="Barrett-Wilt G.A."/>
            <person name="Wells G.B."/>
            <person name="Sussman M.R."/>
        </authorList>
    </citation>
    <scope>NUCLEOTIDE SEQUENCE [LARGE SCALE GENOMIC DNA]</scope>
</reference>
<comment type="similarity">
    <text evidence="2">Belongs to the plexin family.</text>
</comment>
<reference evidence="12" key="3">
    <citation type="submission" date="2020-05" db="EMBL/GenBank/DDBJ databases">
        <title>Electrophorus electricus (electric eel) genome, fEleEle1, primary haplotype.</title>
        <authorList>
            <person name="Myers G."/>
            <person name="Meyer A."/>
            <person name="Fedrigo O."/>
            <person name="Formenti G."/>
            <person name="Rhie A."/>
            <person name="Tracey A."/>
            <person name="Sims Y."/>
            <person name="Jarvis E.D."/>
        </authorList>
    </citation>
    <scope>NUCLEOTIDE SEQUENCE [LARGE SCALE GENOMIC DNA]</scope>
</reference>
<dbReference type="Pfam" id="PF01833">
    <property type="entry name" value="TIG"/>
    <property type="match status" value="2"/>
</dbReference>
<dbReference type="PANTHER" id="PTHR22625">
    <property type="entry name" value="PLEXIN"/>
    <property type="match status" value="1"/>
</dbReference>
<evidence type="ECO:0000256" key="3">
    <source>
        <dbReference type="ARBA" id="ARBA00022692"/>
    </source>
</evidence>
<evidence type="ECO:0000256" key="1">
    <source>
        <dbReference type="ARBA" id="ARBA00004167"/>
    </source>
</evidence>
<dbReference type="Gene3D" id="3.30.1680.10">
    <property type="entry name" value="ligand-binding face of the semaphorins, domain 2"/>
    <property type="match status" value="1"/>
</dbReference>
<dbReference type="SUPFAM" id="SSF101912">
    <property type="entry name" value="Sema domain"/>
    <property type="match status" value="1"/>
</dbReference>
<evidence type="ECO:0000256" key="8">
    <source>
        <dbReference type="ARBA" id="ARBA00023157"/>
    </source>
</evidence>
<dbReference type="PANTHER" id="PTHR22625:SF61">
    <property type="entry name" value="HEPATOCYTE GROWTH FACTOR RECEPTOR"/>
    <property type="match status" value="1"/>
</dbReference>
<evidence type="ECO:0000256" key="2">
    <source>
        <dbReference type="ARBA" id="ARBA00010297"/>
    </source>
</evidence>
<dbReference type="InterPro" id="IPR001627">
    <property type="entry name" value="Semap_dom"/>
</dbReference>
<evidence type="ECO:0000313" key="12">
    <source>
        <dbReference type="Ensembl" id="ENSEEEP00000001065.2"/>
    </source>
</evidence>
<evidence type="ECO:0000256" key="7">
    <source>
        <dbReference type="ARBA" id="ARBA00023136"/>
    </source>
</evidence>
<keyword evidence="13" id="KW-1185">Reference proteome</keyword>
<dbReference type="InterPro" id="IPR013783">
    <property type="entry name" value="Ig-like_fold"/>
</dbReference>
<dbReference type="CDD" id="cd01179">
    <property type="entry name" value="IPT_plexin_repeat2"/>
    <property type="match status" value="1"/>
</dbReference>
<dbReference type="GO" id="GO:0030334">
    <property type="term" value="P:regulation of cell migration"/>
    <property type="evidence" value="ECO:0007669"/>
    <property type="project" value="TreeGrafter"/>
</dbReference>
<dbReference type="Ensembl" id="ENSEEET00000001085.2">
    <property type="protein sequence ID" value="ENSEEEP00000001065.2"/>
    <property type="gene ID" value="ENSEEEG00000000572.2"/>
</dbReference>